<dbReference type="PANTHER" id="PTHR43312">
    <property type="entry name" value="D-THREO-ALDOSE 1-DEHYDROGENASE"/>
    <property type="match status" value="1"/>
</dbReference>
<dbReference type="PROSITE" id="PS51318">
    <property type="entry name" value="TAT"/>
    <property type="match status" value="1"/>
</dbReference>
<dbReference type="InterPro" id="IPR023210">
    <property type="entry name" value="NADP_OxRdtase_dom"/>
</dbReference>
<dbReference type="AlphaFoldDB" id="A0A9X4BLZ4"/>
<evidence type="ECO:0000313" key="4">
    <source>
        <dbReference type="Proteomes" id="UP001139971"/>
    </source>
</evidence>
<reference evidence="3" key="1">
    <citation type="submission" date="2023-02" db="EMBL/GenBank/DDBJ databases">
        <title>Tahibacter soli sp. nov. isolated from soil.</title>
        <authorList>
            <person name="Baek J.H."/>
            <person name="Lee J.K."/>
            <person name="Choi D.G."/>
            <person name="Jeon C.O."/>
        </authorList>
    </citation>
    <scope>NUCLEOTIDE SEQUENCE</scope>
    <source>
        <strain evidence="3">BL</strain>
    </source>
</reference>
<evidence type="ECO:0000259" key="2">
    <source>
        <dbReference type="Pfam" id="PF00248"/>
    </source>
</evidence>
<accession>A0A9X4BLZ4</accession>
<evidence type="ECO:0000313" key="3">
    <source>
        <dbReference type="EMBL" id="MDC8014774.1"/>
    </source>
</evidence>
<comment type="caution">
    <text evidence="3">The sequence shown here is derived from an EMBL/GenBank/DDBJ whole genome shotgun (WGS) entry which is preliminary data.</text>
</comment>
<feature type="chain" id="PRO_5040964272" evidence="1">
    <location>
        <begin position="28"/>
        <end position="303"/>
    </location>
</feature>
<dbReference type="RefSeq" id="WP_263540985.1">
    <property type="nucleotide sequence ID" value="NZ_JAOVZO020000019.1"/>
</dbReference>
<name>A0A9X4BLZ4_9GAMM</name>
<sequence length="303" mass="32464">MHTPSRRRFLATLGAAVIAAHSPGPLAAAPSGRRRIPRDGRTVPAIGLGTWQAFDYADDAAADRDALATLKLLADAAGVVDSSPMYGRSEAVLGRLLRDADPERAVFVATKVWTRGKSEGRAQIDESMRLIGRDPIDLLQIHNLSDYDTQLATVLELKAAGRVRYAGATHYTAGAHAELVRAIEGGKLDFVQVNYSLREREAARTVFPAARANGVAVLVNRPFAEGDVFRATKGKPLPDFAREIGAASWAQYALKFILGEAAVTCAIPGTRNPKHCADNLGAATGPMPDAALCRRMAEHFDTL</sequence>
<dbReference type="InterPro" id="IPR053135">
    <property type="entry name" value="AKR2_Oxidoreductase"/>
</dbReference>
<dbReference type="InterPro" id="IPR036812">
    <property type="entry name" value="NAD(P)_OxRdtase_dom_sf"/>
</dbReference>
<dbReference type="InterPro" id="IPR006311">
    <property type="entry name" value="TAT_signal"/>
</dbReference>
<dbReference type="Gene3D" id="3.20.20.100">
    <property type="entry name" value="NADP-dependent oxidoreductase domain"/>
    <property type="match status" value="1"/>
</dbReference>
<gene>
    <name evidence="3" type="ORF">OD750_019695</name>
</gene>
<dbReference type="Pfam" id="PF00248">
    <property type="entry name" value="Aldo_ket_red"/>
    <property type="match status" value="1"/>
</dbReference>
<dbReference type="CDD" id="cd19095">
    <property type="entry name" value="AKR_PA4992-like"/>
    <property type="match status" value="1"/>
</dbReference>
<evidence type="ECO:0000256" key="1">
    <source>
        <dbReference type="SAM" id="SignalP"/>
    </source>
</evidence>
<dbReference type="EMBL" id="JAOVZO020000019">
    <property type="protein sequence ID" value="MDC8014774.1"/>
    <property type="molecule type" value="Genomic_DNA"/>
</dbReference>
<protein>
    <submittedName>
        <fullName evidence="3">Aldo/keto reductase</fullName>
    </submittedName>
</protein>
<dbReference type="Proteomes" id="UP001139971">
    <property type="component" value="Unassembled WGS sequence"/>
</dbReference>
<dbReference type="PANTHER" id="PTHR43312:SF1">
    <property type="entry name" value="NADP-DEPENDENT OXIDOREDUCTASE DOMAIN-CONTAINING PROTEIN"/>
    <property type="match status" value="1"/>
</dbReference>
<dbReference type="SUPFAM" id="SSF51430">
    <property type="entry name" value="NAD(P)-linked oxidoreductase"/>
    <property type="match status" value="1"/>
</dbReference>
<keyword evidence="1" id="KW-0732">Signal</keyword>
<keyword evidence="4" id="KW-1185">Reference proteome</keyword>
<feature type="signal peptide" evidence="1">
    <location>
        <begin position="1"/>
        <end position="27"/>
    </location>
</feature>
<organism evidence="3 4">
    <name type="scientific">Tahibacter soli</name>
    <dbReference type="NCBI Taxonomy" id="2983605"/>
    <lineage>
        <taxon>Bacteria</taxon>
        <taxon>Pseudomonadati</taxon>
        <taxon>Pseudomonadota</taxon>
        <taxon>Gammaproteobacteria</taxon>
        <taxon>Lysobacterales</taxon>
        <taxon>Rhodanobacteraceae</taxon>
        <taxon>Tahibacter</taxon>
    </lineage>
</organism>
<feature type="domain" description="NADP-dependent oxidoreductase" evidence="2">
    <location>
        <begin position="45"/>
        <end position="287"/>
    </location>
</feature>
<proteinExistence type="predicted"/>